<dbReference type="GO" id="GO:0008270">
    <property type="term" value="F:zinc ion binding"/>
    <property type="evidence" value="ECO:0007669"/>
    <property type="project" value="InterPro"/>
</dbReference>
<accession>A0A1H6CA70</accession>
<evidence type="ECO:0000256" key="2">
    <source>
        <dbReference type="ARBA" id="ARBA00011881"/>
    </source>
</evidence>
<dbReference type="Pfam" id="PF08240">
    <property type="entry name" value="ADH_N"/>
    <property type="match status" value="1"/>
</dbReference>
<keyword evidence="6" id="KW-0479">Metal-binding</keyword>
<dbReference type="Gene3D" id="3.40.50.720">
    <property type="entry name" value="NAD(P)-binding Rossmann-like Domain"/>
    <property type="match status" value="1"/>
</dbReference>
<name>A0A1H6CA70_9BACT</name>
<dbReference type="Pfam" id="PF13602">
    <property type="entry name" value="ADH_zinc_N_2"/>
    <property type="match status" value="1"/>
</dbReference>
<sequence>MKAIAFIRPLPIEAEDSLVELDLPQPDFGPRDLLVNVRAISVNPVDTKVRAARHQGSASDKMAKPRVLGWDAAGVVVGKGSAVTGFDVGDEVYYAGALERPGSNAEYQAVDERLVGRKPKTIGFAEAAALPLTSITAWELLFDRLGIREGEDGESLLVTGAAGGVGSILVQLARRLTGLTIIATASRPETVRWVSQMGAHHVIDHTQPLAPQVNSLGVPPVKYIASLTATARNFAPLVEVLAPQGKLGLIDDPATLDVVPLKRKSASLHWEFMFARSMWQTIDMGEQGRLLSRISELVDRGELRSTQTQTFSPINVENLKTAHALAESGKAIGKVTLSGF</sequence>
<keyword evidence="9" id="KW-1185">Reference proteome</keyword>
<keyword evidence="5" id="KW-0694">RNA-binding</keyword>
<dbReference type="Gene3D" id="3.90.180.10">
    <property type="entry name" value="Medium-chain alcohol dehydrogenases, catalytic domain"/>
    <property type="match status" value="1"/>
</dbReference>
<dbReference type="GO" id="GO:0005737">
    <property type="term" value="C:cytoplasm"/>
    <property type="evidence" value="ECO:0007669"/>
    <property type="project" value="UniProtKB-SubCell"/>
</dbReference>
<dbReference type="EMBL" id="FNVA01000009">
    <property type="protein sequence ID" value="SEG69256.1"/>
    <property type="molecule type" value="Genomic_DNA"/>
</dbReference>
<dbReference type="AlphaFoldDB" id="A0A1H6CA70"/>
<dbReference type="PANTHER" id="PTHR44154:SF1">
    <property type="entry name" value="QUINONE OXIDOREDUCTASE"/>
    <property type="match status" value="1"/>
</dbReference>
<evidence type="ECO:0000256" key="1">
    <source>
        <dbReference type="ARBA" id="ARBA00004496"/>
    </source>
</evidence>
<dbReference type="InterPro" id="IPR011032">
    <property type="entry name" value="GroES-like_sf"/>
</dbReference>
<feature type="domain" description="Enoyl reductase (ER)" evidence="7">
    <location>
        <begin position="14"/>
        <end position="337"/>
    </location>
</feature>
<dbReference type="RefSeq" id="WP_103935173.1">
    <property type="nucleotide sequence ID" value="NZ_FNVA01000009.1"/>
</dbReference>
<evidence type="ECO:0000313" key="8">
    <source>
        <dbReference type="EMBL" id="SEG69256.1"/>
    </source>
</evidence>
<reference evidence="8 9" key="1">
    <citation type="submission" date="2016-10" db="EMBL/GenBank/DDBJ databases">
        <authorList>
            <person name="de Groot N.N."/>
        </authorList>
    </citation>
    <scope>NUCLEOTIDE SEQUENCE [LARGE SCALE GENOMIC DNA]</scope>
    <source>
        <strain evidence="8 9">DSM 22489</strain>
    </source>
</reference>
<dbReference type="OrthoDB" id="9792162at2"/>
<gene>
    <name evidence="8" type="ORF">SAMN05421819_4330</name>
</gene>
<keyword evidence="4" id="KW-0521">NADP</keyword>
<comment type="subunit">
    <text evidence="2">Homotetramer.</text>
</comment>
<evidence type="ECO:0000256" key="5">
    <source>
        <dbReference type="ARBA" id="ARBA00022884"/>
    </source>
</evidence>
<dbReference type="GO" id="GO:0016491">
    <property type="term" value="F:oxidoreductase activity"/>
    <property type="evidence" value="ECO:0007669"/>
    <property type="project" value="UniProtKB-KW"/>
</dbReference>
<evidence type="ECO:0000259" key="7">
    <source>
        <dbReference type="SMART" id="SM00829"/>
    </source>
</evidence>
<dbReference type="InterPro" id="IPR051603">
    <property type="entry name" value="Zinc-ADH_QOR/CCCR"/>
</dbReference>
<evidence type="ECO:0000256" key="6">
    <source>
        <dbReference type="RuleBase" id="RU364000"/>
    </source>
</evidence>
<dbReference type="SUPFAM" id="SSF50129">
    <property type="entry name" value="GroES-like"/>
    <property type="match status" value="1"/>
</dbReference>
<comment type="subcellular location">
    <subcellularLocation>
        <location evidence="1">Cytoplasm</location>
    </subcellularLocation>
</comment>
<keyword evidence="6" id="KW-0560">Oxidoreductase</keyword>
<keyword evidence="6" id="KW-0862">Zinc</keyword>
<evidence type="ECO:0000256" key="4">
    <source>
        <dbReference type="ARBA" id="ARBA00022857"/>
    </source>
</evidence>
<dbReference type="InterPro" id="IPR036291">
    <property type="entry name" value="NAD(P)-bd_dom_sf"/>
</dbReference>
<dbReference type="GO" id="GO:0003723">
    <property type="term" value="F:RNA binding"/>
    <property type="evidence" value="ECO:0007669"/>
    <property type="project" value="UniProtKB-KW"/>
</dbReference>
<dbReference type="SUPFAM" id="SSF51735">
    <property type="entry name" value="NAD(P)-binding Rossmann-fold domains"/>
    <property type="match status" value="1"/>
</dbReference>
<evidence type="ECO:0000313" key="9">
    <source>
        <dbReference type="Proteomes" id="UP000236728"/>
    </source>
</evidence>
<comment type="similarity">
    <text evidence="6">Belongs to the zinc-containing alcohol dehydrogenase family. Quinone oxidoreductase subfamily.</text>
</comment>
<dbReference type="PROSITE" id="PS01162">
    <property type="entry name" value="QOR_ZETA_CRYSTAL"/>
    <property type="match status" value="1"/>
</dbReference>
<protein>
    <recommendedName>
        <fullName evidence="6">Zinc-type alcohol dehydrogenase-like protein</fullName>
    </recommendedName>
</protein>
<evidence type="ECO:0000256" key="3">
    <source>
        <dbReference type="ARBA" id="ARBA00022490"/>
    </source>
</evidence>
<dbReference type="CDD" id="cd08252">
    <property type="entry name" value="AL_MDR"/>
    <property type="match status" value="1"/>
</dbReference>
<dbReference type="InterPro" id="IPR014182">
    <property type="entry name" value="ADH_Zn_typ-1"/>
</dbReference>
<keyword evidence="3" id="KW-0963">Cytoplasm</keyword>
<dbReference type="InterPro" id="IPR013154">
    <property type="entry name" value="ADH-like_N"/>
</dbReference>
<dbReference type="PANTHER" id="PTHR44154">
    <property type="entry name" value="QUINONE OXIDOREDUCTASE"/>
    <property type="match status" value="1"/>
</dbReference>
<dbReference type="InterPro" id="IPR020843">
    <property type="entry name" value="ER"/>
</dbReference>
<dbReference type="InterPro" id="IPR002364">
    <property type="entry name" value="Quin_OxRdtase/zeta-crystal_CS"/>
</dbReference>
<dbReference type="Proteomes" id="UP000236728">
    <property type="component" value="Unassembled WGS sequence"/>
</dbReference>
<dbReference type="NCBIfam" id="TIGR02817">
    <property type="entry name" value="adh_fam_1"/>
    <property type="match status" value="1"/>
</dbReference>
<dbReference type="SMART" id="SM00829">
    <property type="entry name" value="PKS_ER"/>
    <property type="match status" value="1"/>
</dbReference>
<proteinExistence type="inferred from homology"/>
<organism evidence="8 9">
    <name type="scientific">Bryocella elongata</name>
    <dbReference type="NCBI Taxonomy" id="863522"/>
    <lineage>
        <taxon>Bacteria</taxon>
        <taxon>Pseudomonadati</taxon>
        <taxon>Acidobacteriota</taxon>
        <taxon>Terriglobia</taxon>
        <taxon>Terriglobales</taxon>
        <taxon>Acidobacteriaceae</taxon>
        <taxon>Bryocella</taxon>
    </lineage>
</organism>